<gene>
    <name evidence="1" type="ORF">LCGC14_2484750</name>
</gene>
<sequence>MLAKADTSRGTSGSSDPVVLRRLRRFQESFRLRLQSFKEAAAAGEIPEGTIWLVRIIEAGQSLNGQTYTAESLKAAVPVFEGIAVQNYAWTPDPSVGDAGHLPDEVRAVDARGLIGNQIGSLEGVHFNEAAQSLDGYL</sequence>
<evidence type="ECO:0000313" key="1">
    <source>
        <dbReference type="EMBL" id="KKL17521.1"/>
    </source>
</evidence>
<proteinExistence type="predicted"/>
<dbReference type="EMBL" id="LAZR01039228">
    <property type="protein sequence ID" value="KKL17521.1"/>
    <property type="molecule type" value="Genomic_DNA"/>
</dbReference>
<feature type="non-terminal residue" evidence="1">
    <location>
        <position position="138"/>
    </location>
</feature>
<dbReference type="AlphaFoldDB" id="A0A0F9DIG4"/>
<comment type="caution">
    <text evidence="1">The sequence shown here is derived from an EMBL/GenBank/DDBJ whole genome shotgun (WGS) entry which is preliminary data.</text>
</comment>
<reference evidence="1" key="1">
    <citation type="journal article" date="2015" name="Nature">
        <title>Complex archaea that bridge the gap between prokaryotes and eukaryotes.</title>
        <authorList>
            <person name="Spang A."/>
            <person name="Saw J.H."/>
            <person name="Jorgensen S.L."/>
            <person name="Zaremba-Niedzwiedzka K."/>
            <person name="Martijn J."/>
            <person name="Lind A.E."/>
            <person name="van Eijk R."/>
            <person name="Schleper C."/>
            <person name="Guy L."/>
            <person name="Ettema T.J."/>
        </authorList>
    </citation>
    <scope>NUCLEOTIDE SEQUENCE</scope>
</reference>
<organism evidence="1">
    <name type="scientific">marine sediment metagenome</name>
    <dbReference type="NCBI Taxonomy" id="412755"/>
    <lineage>
        <taxon>unclassified sequences</taxon>
        <taxon>metagenomes</taxon>
        <taxon>ecological metagenomes</taxon>
    </lineage>
</organism>
<protein>
    <submittedName>
        <fullName evidence="1">Uncharacterized protein</fullName>
    </submittedName>
</protein>
<name>A0A0F9DIG4_9ZZZZ</name>
<accession>A0A0F9DIG4</accession>